<name>A0A6J5CS53_9BURK</name>
<evidence type="ECO:0000313" key="2">
    <source>
        <dbReference type="Proteomes" id="UP000494249"/>
    </source>
</evidence>
<protein>
    <submittedName>
        <fullName evidence="1">Uncharacterized protein</fullName>
    </submittedName>
</protein>
<organism evidence="1 2">
    <name type="scientific">Paraburkholderia phenoliruptrix</name>
    <dbReference type="NCBI Taxonomy" id="252970"/>
    <lineage>
        <taxon>Bacteria</taxon>
        <taxon>Pseudomonadati</taxon>
        <taxon>Pseudomonadota</taxon>
        <taxon>Betaproteobacteria</taxon>
        <taxon>Burkholderiales</taxon>
        <taxon>Burkholderiaceae</taxon>
        <taxon>Paraburkholderia</taxon>
    </lineage>
</organism>
<dbReference type="AlphaFoldDB" id="A0A6J5CS53"/>
<accession>A0A6J5CS53</accession>
<sequence length="40" mass="4709">MTAQKLIDDIEQALERQRNLDPALRAWYIAKLDELRGLLK</sequence>
<proteinExistence type="predicted"/>
<dbReference type="EMBL" id="CADIKB010000085">
    <property type="protein sequence ID" value="CAB3742465.1"/>
    <property type="molecule type" value="Genomic_DNA"/>
</dbReference>
<reference evidence="1 2" key="1">
    <citation type="submission" date="2020-04" db="EMBL/GenBank/DDBJ databases">
        <authorList>
            <person name="De Canck E."/>
        </authorList>
    </citation>
    <scope>NUCLEOTIDE SEQUENCE [LARGE SCALE GENOMIC DNA]</scope>
    <source>
        <strain evidence="1 2">LMG 22037</strain>
    </source>
</reference>
<evidence type="ECO:0000313" key="1">
    <source>
        <dbReference type="EMBL" id="CAB3742465.1"/>
    </source>
</evidence>
<dbReference type="RefSeq" id="WP_279612680.1">
    <property type="nucleotide sequence ID" value="NZ_CADFGL010000079.1"/>
</dbReference>
<dbReference type="Proteomes" id="UP000494249">
    <property type="component" value="Unassembled WGS sequence"/>
</dbReference>
<gene>
    <name evidence="1" type="ORF">LMG22037_06605</name>
</gene>